<evidence type="ECO:0000259" key="3">
    <source>
        <dbReference type="Pfam" id="PF23166"/>
    </source>
</evidence>
<evidence type="ECO:0000256" key="2">
    <source>
        <dbReference type="ARBA" id="ARBA00023277"/>
    </source>
</evidence>
<dbReference type="Pfam" id="PF23166">
    <property type="entry name" value="Ig_N_CWD1"/>
    <property type="match status" value="1"/>
</dbReference>
<keyword evidence="1" id="KW-0479">Metal-binding</keyword>
<feature type="domain" description="Alpha-glucan water dikinase-like N-terminal Ig-like" evidence="3">
    <location>
        <begin position="187"/>
        <end position="288"/>
    </location>
</feature>
<organism evidence="4">
    <name type="scientific">Polytomella parva</name>
    <dbReference type="NCBI Taxonomy" id="51329"/>
    <lineage>
        <taxon>Eukaryota</taxon>
        <taxon>Viridiplantae</taxon>
        <taxon>Chlorophyta</taxon>
        <taxon>core chlorophytes</taxon>
        <taxon>Chlorophyceae</taxon>
        <taxon>CS clade</taxon>
        <taxon>Chlamydomonadales</taxon>
        <taxon>Chlamydomonadaceae</taxon>
        <taxon>Polytomella</taxon>
    </lineage>
</organism>
<reference evidence="4" key="1">
    <citation type="submission" date="2021-01" db="EMBL/GenBank/DDBJ databases">
        <authorList>
            <person name="Corre E."/>
            <person name="Pelletier E."/>
            <person name="Niang G."/>
            <person name="Scheremetjew M."/>
            <person name="Finn R."/>
            <person name="Kale V."/>
            <person name="Holt S."/>
            <person name="Cochrane G."/>
            <person name="Meng A."/>
            <person name="Brown T."/>
            <person name="Cohen L."/>
        </authorList>
    </citation>
    <scope>NUCLEOTIDE SEQUENCE</scope>
    <source>
        <strain evidence="4">SAG 63-3</strain>
    </source>
</reference>
<evidence type="ECO:0000256" key="1">
    <source>
        <dbReference type="ARBA" id="ARBA00022723"/>
    </source>
</evidence>
<evidence type="ECO:0000313" key="4">
    <source>
        <dbReference type="EMBL" id="CAD8779232.1"/>
    </source>
</evidence>
<name>A0A7S0V7M8_9CHLO</name>
<accession>A0A7S0V7M8</accession>
<keyword evidence="2" id="KW-0119">Carbohydrate metabolism</keyword>
<gene>
    <name evidence="4" type="ORF">PPAR00522_LOCUS14156</name>
</gene>
<sequence length="296" mass="31534">MLSSVAKLAVQPKKSQKSAIKVNKVTRPNVQAKATVTAWDSWTDYVTAHKSNSAGLAATAAELAMPKDLLSHIKKSKATFKPQFTVSQAGSPVSVSDFKLTQASSIDTANLPKNLRERLEVLSSAQLASALGKTSGLDCANISFTTTEINAALTASGVVVQQGLEKVAYVSFLASETVRQASWSHLEGLVLHWACSEAAGGSWTLPPPGWRASPDKVSDAGGAFQCAFEKQTLTTGDGNQTIYALLLELPLKGSLRSGGTVFVLKATEGQNARWLKDEGNKKDFFIDLSRLPVIKL</sequence>
<dbReference type="GO" id="GO:0046872">
    <property type="term" value="F:metal ion binding"/>
    <property type="evidence" value="ECO:0007669"/>
    <property type="project" value="UniProtKB-KW"/>
</dbReference>
<protein>
    <recommendedName>
        <fullName evidence="3">Alpha-glucan water dikinase-like N-terminal Ig-like domain-containing protein</fullName>
    </recommendedName>
</protein>
<dbReference type="InterPro" id="IPR056301">
    <property type="entry name" value="GWD-like_N_Ig"/>
</dbReference>
<dbReference type="AlphaFoldDB" id="A0A7S0V7M8"/>
<dbReference type="EMBL" id="HBFM01021728">
    <property type="protein sequence ID" value="CAD8779232.1"/>
    <property type="molecule type" value="Transcribed_RNA"/>
</dbReference>
<proteinExistence type="predicted"/>